<protein>
    <recommendedName>
        <fullName evidence="1">BRCT domain-containing protein</fullName>
    </recommendedName>
</protein>
<keyword evidence="3" id="KW-1185">Reference proteome</keyword>
<evidence type="ECO:0000259" key="1">
    <source>
        <dbReference type="Pfam" id="PF00533"/>
    </source>
</evidence>
<dbReference type="SUPFAM" id="SSF52113">
    <property type="entry name" value="BRCT domain"/>
    <property type="match status" value="1"/>
</dbReference>
<gene>
    <name evidence="2" type="ORF">TY91_11850</name>
</gene>
<dbReference type="InterPro" id="IPR001357">
    <property type="entry name" value="BRCT_dom"/>
</dbReference>
<dbReference type="EMBL" id="JYDC01000063">
    <property type="protein sequence ID" value="KZL38741.1"/>
    <property type="molecule type" value="Genomic_DNA"/>
</dbReference>
<reference evidence="2 3" key="1">
    <citation type="submission" date="2015-02" db="EMBL/GenBank/DDBJ databases">
        <title>Draft genome sequence of Lactobacillus collinoides CUPV2371 isolated from a natural cider, the first genome sequence of a strain of this species.</title>
        <authorList>
            <person name="Puertas A.I."/>
            <person name="Spano G."/>
            <person name="Capozzi V."/>
            <person name="Lamontanara A."/>
            <person name="Orru L."/>
            <person name="Duenas M.T."/>
        </authorList>
    </citation>
    <scope>NUCLEOTIDE SEQUENCE [LARGE SCALE GENOMIC DNA]</scope>
    <source>
        <strain evidence="2 3">237</strain>
    </source>
</reference>
<dbReference type="PATRIC" id="fig|33960.6.peg.3013"/>
<dbReference type="InterPro" id="IPR036420">
    <property type="entry name" value="BRCT_dom_sf"/>
</dbReference>
<organism evidence="2 3">
    <name type="scientific">Secundilactobacillus collinoides</name>
    <name type="common">Lactobacillus collinoides</name>
    <dbReference type="NCBI Taxonomy" id="33960"/>
    <lineage>
        <taxon>Bacteria</taxon>
        <taxon>Bacillati</taxon>
        <taxon>Bacillota</taxon>
        <taxon>Bacilli</taxon>
        <taxon>Lactobacillales</taxon>
        <taxon>Lactobacillaceae</taxon>
        <taxon>Secundilactobacillus</taxon>
    </lineage>
</organism>
<dbReference type="AlphaFoldDB" id="A0A166GDQ7"/>
<accession>A0A166GDQ7</accession>
<proteinExistence type="predicted"/>
<dbReference type="OrthoDB" id="2317515at2"/>
<evidence type="ECO:0000313" key="2">
    <source>
        <dbReference type="EMBL" id="KZL38741.1"/>
    </source>
</evidence>
<evidence type="ECO:0000313" key="3">
    <source>
        <dbReference type="Proteomes" id="UP000076480"/>
    </source>
</evidence>
<dbReference type="Pfam" id="PF00533">
    <property type="entry name" value="BRCT"/>
    <property type="match status" value="1"/>
</dbReference>
<sequence>MIDLTNCEIVFTGRLTTMTRQQAITLAQTLGAVPKNWLTVKTAYVVVGVVPATLGHVGVTHKLASAVPTLTEAEFLTWASWVLMKWSRNLSG</sequence>
<dbReference type="CDD" id="cd17748">
    <property type="entry name" value="BRCT_DNA_ligase_like"/>
    <property type="match status" value="1"/>
</dbReference>
<comment type="caution">
    <text evidence="2">The sequence shown here is derived from an EMBL/GenBank/DDBJ whole genome shotgun (WGS) entry which is preliminary data.</text>
</comment>
<dbReference type="Proteomes" id="UP000076480">
    <property type="component" value="Unassembled WGS sequence"/>
</dbReference>
<dbReference type="Gene3D" id="3.40.50.10190">
    <property type="entry name" value="BRCT domain"/>
    <property type="match status" value="1"/>
</dbReference>
<feature type="domain" description="BRCT" evidence="1">
    <location>
        <begin position="4"/>
        <end position="73"/>
    </location>
</feature>
<name>A0A166GDQ7_SECCO</name>